<dbReference type="OrthoDB" id="5342184at2759"/>
<name>A0A1F7ZVJ2_9EURO</name>
<dbReference type="Pfam" id="PF12138">
    <property type="entry name" value="Spherulin4"/>
    <property type="match status" value="1"/>
</dbReference>
<sequence length="319" mass="34265">MLSVNILRVLSCLLLLFQVAQTAIIPIRQYDSEEQDDATNDDTNSQTSEPSLSLMAPSASATATAPLQPGDNLAGGTEIIIPYYVYPAEGAWTPVEQLAANNPNVKFTVIINPSSGPGGDTLPDANWRKAIPKLTAHSNVAVIGYVATCYGGRPLSAVQRDITTYANWPTVSGDASFAVHGIFFDEAAAEPDDKKVTFYKQLTTQVKENKGFGPHNNVVMNPGTIPDNAYLEIPDSTVIFESPHSRFQEALAGDEFDRVKNIDKARLSSMVTSVPTGTDLAGLVGQLRDITGHIYLSNSASYLEYPQALEEAARVIGSS</sequence>
<proteinExistence type="predicted"/>
<dbReference type="InterPro" id="IPR021986">
    <property type="entry name" value="Spherulin4"/>
</dbReference>
<keyword evidence="2" id="KW-0732">Signal</keyword>
<feature type="region of interest" description="Disordered" evidence="1">
    <location>
        <begin position="33"/>
        <end position="69"/>
    </location>
</feature>
<feature type="compositionally biased region" description="Low complexity" evidence="1">
    <location>
        <begin position="48"/>
        <end position="67"/>
    </location>
</feature>
<reference evidence="3 4" key="1">
    <citation type="journal article" date="2016" name="Genome Biol. Evol.">
        <title>Draft genome sequence of an aflatoxigenic Aspergillus species, A. bombycis.</title>
        <authorList>
            <person name="Moore G.G."/>
            <person name="Mack B.M."/>
            <person name="Beltz S.B."/>
            <person name="Gilbert M.K."/>
        </authorList>
    </citation>
    <scope>NUCLEOTIDE SEQUENCE [LARGE SCALE GENOMIC DNA]</scope>
    <source>
        <strain evidence="4">NRRL 26010</strain>
    </source>
</reference>
<protein>
    <submittedName>
        <fullName evidence="3">Spherulin 4-like cell surface protein</fullName>
    </submittedName>
</protein>
<feature type="signal peptide" evidence="2">
    <location>
        <begin position="1"/>
        <end position="22"/>
    </location>
</feature>
<dbReference type="Proteomes" id="UP000179179">
    <property type="component" value="Unassembled WGS sequence"/>
</dbReference>
<evidence type="ECO:0000256" key="2">
    <source>
        <dbReference type="SAM" id="SignalP"/>
    </source>
</evidence>
<dbReference type="AlphaFoldDB" id="A0A1F7ZVJ2"/>
<accession>A0A1F7ZVJ2</accession>
<dbReference type="GeneID" id="34452040"/>
<comment type="caution">
    <text evidence="3">The sequence shown here is derived from an EMBL/GenBank/DDBJ whole genome shotgun (WGS) entry which is preliminary data.</text>
</comment>
<dbReference type="EMBL" id="LYCR01000073">
    <property type="protein sequence ID" value="OGM43279.1"/>
    <property type="molecule type" value="Genomic_DNA"/>
</dbReference>
<keyword evidence="4" id="KW-1185">Reference proteome</keyword>
<feature type="chain" id="PRO_5009534184" evidence="2">
    <location>
        <begin position="23"/>
        <end position="319"/>
    </location>
</feature>
<evidence type="ECO:0000313" key="3">
    <source>
        <dbReference type="EMBL" id="OGM43279.1"/>
    </source>
</evidence>
<organism evidence="3 4">
    <name type="scientific">Aspergillus bombycis</name>
    <dbReference type="NCBI Taxonomy" id="109264"/>
    <lineage>
        <taxon>Eukaryota</taxon>
        <taxon>Fungi</taxon>
        <taxon>Dikarya</taxon>
        <taxon>Ascomycota</taxon>
        <taxon>Pezizomycotina</taxon>
        <taxon>Eurotiomycetes</taxon>
        <taxon>Eurotiomycetidae</taxon>
        <taxon>Eurotiales</taxon>
        <taxon>Aspergillaceae</taxon>
        <taxon>Aspergillus</taxon>
    </lineage>
</organism>
<gene>
    <name evidence="3" type="ORF">ABOM_008650</name>
</gene>
<dbReference type="PANTHER" id="PTHR35040:SF7">
    <property type="entry name" value="FIBRONECTIN TYPE-III DOMAIN-CONTAINING PROTEIN-RELATED"/>
    <property type="match status" value="1"/>
</dbReference>
<evidence type="ECO:0000256" key="1">
    <source>
        <dbReference type="SAM" id="MobiDB-lite"/>
    </source>
</evidence>
<evidence type="ECO:0000313" key="4">
    <source>
        <dbReference type="Proteomes" id="UP000179179"/>
    </source>
</evidence>
<dbReference type="RefSeq" id="XP_022386996.1">
    <property type="nucleotide sequence ID" value="XM_022535779.1"/>
</dbReference>
<dbReference type="PANTHER" id="PTHR35040">
    <property type="match status" value="1"/>
</dbReference>